<name>A0ACD0WBU4_CLALS</name>
<gene>
    <name evidence="1" type="ORF">EJF14_10026</name>
</gene>
<evidence type="ECO:0000313" key="2">
    <source>
        <dbReference type="Proteomes" id="UP000326582"/>
    </source>
</evidence>
<protein>
    <submittedName>
        <fullName evidence="1">U3 small nucleolar RNA-associated protein</fullName>
    </submittedName>
</protein>
<dbReference type="EMBL" id="CP038484">
    <property type="protein sequence ID" value="QFZ24948.1"/>
    <property type="molecule type" value="Genomic_DNA"/>
</dbReference>
<dbReference type="Proteomes" id="UP000326582">
    <property type="component" value="Chromosome 1"/>
</dbReference>
<reference evidence="2" key="1">
    <citation type="journal article" date="2019" name="MBio">
        <title>Comparative genomics for the elucidation of multidrug resistance (MDR) in Candida lusitaniae.</title>
        <authorList>
            <person name="Kannan A."/>
            <person name="Asner S.A."/>
            <person name="Trachsel E."/>
            <person name="Kelly S."/>
            <person name="Parker J."/>
            <person name="Sanglard D."/>
        </authorList>
    </citation>
    <scope>NUCLEOTIDE SEQUENCE [LARGE SCALE GENOMIC DNA]</scope>
    <source>
        <strain evidence="2">P1</strain>
    </source>
</reference>
<evidence type="ECO:0000313" key="1">
    <source>
        <dbReference type="EMBL" id="QFZ24948.1"/>
    </source>
</evidence>
<sequence>MSICSTVRDSQLCIFSHVSSHRFASRNEKRSRESKIQETSAMSSLSQQLKVISEKNASVALDRKTRSRIHSRSLIFDPKVAAAQDFDYIYQLGCEGLAELSEIDHRFEKFASTLFSETSINFDRNVQTKDLLTQVNKNLDAFINLIAPYYHLSPTLKAMEWLVRRYHINIHNTELLLVSVLPYHSDPVFVRVMNVIPDDSWPPILSSISGYRREMKCPPVSSILKVFHNDPAFFKLYSEYLVKQLQNKTVYKEQLVFYLSNTAQVLASHARDPSKLNDAYLPTVLETCNELFIERSFPFSSTLSADVRLTVYAIISVLCSIIPLTNTLVFTLCKSIVQGEMAFQASLRRQTFIVLGQLWNYYNELDVPSDIELFSGLPATSILEDASLVESLISEKYNLTKFLYFYFADRLNHQHTDASDVLKYLDVSTSEFLFDAVSSKLVSFVFASSSLDETSRAQIIVVFEKLHKANAEKLVAILDKNSKTLNDLEMSLMHTLSSGGEVDTSAHNFDIEDITLDLPTNNYELSQKFVKVRVHRSSFLDRDSTSDFAKITHVLLETLRSTDITLQASVMIRFCRVAIGTDLGAQISYLLRLALTQAIPSNIRILALACIRSKLLGKIHTDQSINYYLLVPIILLGFADENKQIRNYFLIVLEIIYKQSSKLNEGNPKKVKCDLFMESQIYGETDASKRSLISPQDAQVMLETLMKDKGVVSEVVADGTRVRHVVFNVLFKCVKSGSKKFGSLLLRTFILTQWSLPQWPLALKWRVWSIIGAENISSEGTDDRFFFVDDVKHYVETRSQWSKEAIDTGVQLQDVDKVIVSLVGGHTTNEKKINKEIDWILKSLSTDGHLQVTANERLIELYPTLKLKDVRLKISLDLIDLVVKDNDLLLEFDPVETLQSLFMTNDAMIDLLGTINIVQQIPDQGVAKRRRRSSSSIQKNMARDDISSMASVHLRKLSVILDVLESHLRRKFSEVANPELLQALFRILTDLDYLGNDGKMPVLYAQESLATCMLLSIVDMKESSSKKKLKFDSNSIRADLIVNSIRLSQSPQVQNRLLLVIAELASLAPEIILHSVMPIFTFMGAHTIRQDDEFSSSALQQTIAKVVPAITGASSSVSNEIEFLLTSFVTAFQHIPRHRRVKLFVSLIKTLGCNRSLHLILFLIAQQYSANIAKGKMPECSSLLDFVAALMKTFTADQCLDSICGFFNLWDTIPESELDKHSDEYSALSGRSVFGSAIVNLTTSELGLLKKRMLSFINQTLKADEEMSLTSNTASLKMKVSLVLFDDRSNADEKESILSRFNKVSSFILTSLEHFSVKDGKQDAEIGDELYESLKGLLNLLPLSYYISSITGSLKNVSDPLSIKIAKNFAVLAGTKFENEVNVNSVDEEFDDIVVRSLLPILIEGVEKYEDVELVQAYLDTFCIIVNKLGAINQELATSSNAKFLLNSLKVITSEHGMLNTHTELIVSSLNAITSVINILGVKAIGLFPKILPPALKIWETTSESRHVSDSEEGSEDESDNENEDADENESRMLIQGSILMLFSCLVKKMPAFVISSLKKMLQCILLSDLIETSIRASILNLVVDHIDKGQVLQSLCNLALNDDIYATDNAADLGLYLSAVKSSVDAIDKKAATAQSSLFMKWLIKSFGFRTEYGEQKFTDNTIYSIEGSFHQCGISYVLKLNDKSFRPLFASLVRWAVSGEGSLSTETTEVIRLTAFFKFFNKVEDNLKSIITSYFSYLLDPTIAILKRFQDGSLQDTNLRRIILHSLASSFKYDQDDYWTHQSRFETMVDPLLGQLSNIEDSIGKHLVKSISFFISNVSSDEYNEKLVHTLIRYISNEHENSSNTKIWTIRVLKTVFQKMGEQWLSFLPTFIPYIAELLEDDDEEVEMEVRKDLVRVIENILGEPLDRYLS</sequence>
<accession>A0ACD0WBU4</accession>
<keyword evidence="2" id="KW-1185">Reference proteome</keyword>
<organism evidence="1 2">
    <name type="scientific">Clavispora lusitaniae</name>
    <name type="common">Candida lusitaniae</name>
    <dbReference type="NCBI Taxonomy" id="36911"/>
    <lineage>
        <taxon>Eukaryota</taxon>
        <taxon>Fungi</taxon>
        <taxon>Dikarya</taxon>
        <taxon>Ascomycota</taxon>
        <taxon>Saccharomycotina</taxon>
        <taxon>Pichiomycetes</taxon>
        <taxon>Metschnikowiaceae</taxon>
        <taxon>Clavispora</taxon>
    </lineage>
</organism>
<proteinExistence type="predicted"/>